<accession>A0ABX2CVQ8</accession>
<sequence>MAIGIVQLPQIICSSQPSHQLKVAHMTQQHPPAPRPPVPGAPPLPGIPRPPAPGMPPRAAGMPPAPPPAPAPAPAPAPPPQSFATPKNPNSSSGGVPTLKELVIRAKEEGVSDLHLGVNEVPRFRTRGEIADIGYPPTDLDTFFGWLRECMSDEEIEIFQKTLDFDGAFDFGFVRIRISCMDSLAGPAMVLRLIPAKIMTLEELKLPEVFRKICGYHKGLILVTGPTGSGKSTTLAAMIDYINKNKAYNIITIEDPVEFVHESKKSLIKHREVGRHTLKFMSALKGALRQDPDMLLVGEIRDRETVEIALKASQTGHLVAGTLHTNSAVKTLNRILDMFGAEEQDAIRVSISESLVAIIAQLLCKTTDGKRAAFHDVMINTDVVKEYILKGQNEEINQIMIKDTYEGMTTMNKSLYGLYQEGRITEELCVENSPFPNEMAQMLRGRV</sequence>
<dbReference type="NCBIfam" id="TIGR01420">
    <property type="entry name" value="pilT_fam"/>
    <property type="match status" value="1"/>
</dbReference>
<evidence type="ECO:0000256" key="1">
    <source>
        <dbReference type="ARBA" id="ARBA00006611"/>
    </source>
</evidence>
<feature type="compositionally biased region" description="Polar residues" evidence="2">
    <location>
        <begin position="82"/>
        <end position="95"/>
    </location>
</feature>
<feature type="compositionally biased region" description="Pro residues" evidence="2">
    <location>
        <begin position="63"/>
        <end position="81"/>
    </location>
</feature>
<evidence type="ECO:0000259" key="3">
    <source>
        <dbReference type="PROSITE" id="PS00662"/>
    </source>
</evidence>
<evidence type="ECO:0000313" key="4">
    <source>
        <dbReference type="EMBL" id="NQE34496.1"/>
    </source>
</evidence>
<dbReference type="InterPro" id="IPR050921">
    <property type="entry name" value="T4SS_GSP_E_ATPase"/>
</dbReference>
<comment type="similarity">
    <text evidence="1">Belongs to the GSP E family.</text>
</comment>
<evidence type="ECO:0000256" key="2">
    <source>
        <dbReference type="SAM" id="MobiDB-lite"/>
    </source>
</evidence>
<proteinExistence type="inferred from homology"/>
<dbReference type="Gene3D" id="3.40.50.300">
    <property type="entry name" value="P-loop containing nucleotide triphosphate hydrolases"/>
    <property type="match status" value="1"/>
</dbReference>
<dbReference type="InterPro" id="IPR006321">
    <property type="entry name" value="PilT/PilU"/>
</dbReference>
<dbReference type="Pfam" id="PF00437">
    <property type="entry name" value="T2SSE"/>
    <property type="match status" value="1"/>
</dbReference>
<reference evidence="4 5" key="1">
    <citation type="journal article" date="2020" name="Sci. Rep.">
        <title>A novel cyanobacterial geosmin producer, revising GeoA distribution and dispersion patterns in Bacteria.</title>
        <authorList>
            <person name="Churro C."/>
            <person name="Semedo-Aguiar A.P."/>
            <person name="Silva A.D."/>
            <person name="Pereira-Leal J.B."/>
            <person name="Leite R.B."/>
        </authorList>
    </citation>
    <scope>NUCLEOTIDE SEQUENCE [LARGE SCALE GENOMIC DNA]</scope>
    <source>
        <strain evidence="4 5">IPMA8</strain>
    </source>
</reference>
<feature type="compositionally biased region" description="Pro residues" evidence="2">
    <location>
        <begin position="31"/>
        <end position="56"/>
    </location>
</feature>
<protein>
    <submittedName>
        <fullName evidence="4">Twitching mobility protein</fullName>
    </submittedName>
</protein>
<evidence type="ECO:0000313" key="5">
    <source>
        <dbReference type="Proteomes" id="UP000702425"/>
    </source>
</evidence>
<dbReference type="SUPFAM" id="SSF52540">
    <property type="entry name" value="P-loop containing nucleoside triphosphate hydrolases"/>
    <property type="match status" value="1"/>
</dbReference>
<feature type="domain" description="Bacterial type II secretion system protein E" evidence="3">
    <location>
        <begin position="288"/>
        <end position="302"/>
    </location>
</feature>
<keyword evidence="5" id="KW-1185">Reference proteome</keyword>
<feature type="region of interest" description="Disordered" evidence="2">
    <location>
        <begin position="19"/>
        <end position="97"/>
    </location>
</feature>
<dbReference type="InterPro" id="IPR001482">
    <property type="entry name" value="T2SS/T4SS_dom"/>
</dbReference>
<dbReference type="Gene3D" id="3.30.450.90">
    <property type="match status" value="1"/>
</dbReference>
<gene>
    <name evidence="4" type="primary">pilT_1</name>
    <name evidence="4" type="ORF">E5S67_02222</name>
</gene>
<dbReference type="PANTHER" id="PTHR30486:SF6">
    <property type="entry name" value="TYPE IV PILUS RETRACTATION ATPASE PILT"/>
    <property type="match status" value="1"/>
</dbReference>
<dbReference type="PANTHER" id="PTHR30486">
    <property type="entry name" value="TWITCHING MOTILITY PROTEIN PILT"/>
    <property type="match status" value="1"/>
</dbReference>
<dbReference type="EMBL" id="SRRZ01000033">
    <property type="protein sequence ID" value="NQE34496.1"/>
    <property type="molecule type" value="Genomic_DNA"/>
</dbReference>
<organism evidence="4 5">
    <name type="scientific">Microcoleus asticus IPMA8</name>
    <dbReference type="NCBI Taxonomy" id="2563858"/>
    <lineage>
        <taxon>Bacteria</taxon>
        <taxon>Bacillati</taxon>
        <taxon>Cyanobacteriota</taxon>
        <taxon>Cyanophyceae</taxon>
        <taxon>Oscillatoriophycideae</taxon>
        <taxon>Oscillatoriales</taxon>
        <taxon>Microcoleaceae</taxon>
        <taxon>Microcoleus</taxon>
        <taxon>Microcoleus asticus</taxon>
    </lineage>
</organism>
<dbReference type="PROSITE" id="PS00662">
    <property type="entry name" value="T2SP_E"/>
    <property type="match status" value="1"/>
</dbReference>
<dbReference type="CDD" id="cd01131">
    <property type="entry name" value="PilT"/>
    <property type="match status" value="1"/>
</dbReference>
<name>A0ABX2CVQ8_9CYAN</name>
<dbReference type="InterPro" id="IPR027417">
    <property type="entry name" value="P-loop_NTPase"/>
</dbReference>
<dbReference type="Proteomes" id="UP000702425">
    <property type="component" value="Unassembled WGS sequence"/>
</dbReference>
<comment type="caution">
    <text evidence="4">The sequence shown here is derived from an EMBL/GenBank/DDBJ whole genome shotgun (WGS) entry which is preliminary data.</text>
</comment>